<dbReference type="SMART" id="SM00320">
    <property type="entry name" value="WD40"/>
    <property type="match status" value="2"/>
</dbReference>
<evidence type="ECO:0000259" key="5">
    <source>
        <dbReference type="PROSITE" id="PS51783"/>
    </source>
</evidence>
<dbReference type="SUPFAM" id="SSF50978">
    <property type="entry name" value="WD40 repeat-like"/>
    <property type="match status" value="1"/>
</dbReference>
<sequence>MVIIYIAPKIDMINLLFLCCKNNNNQIKRSAHRKSLYQFLMLRNLQASFRQLKGFALPQRVHNMWVQYFTASTPKSLHGVPINSPIIGHFSNFNFTDINMKTLLTESSAIKVNPADSLPLMLHFEQPISPHYFKFCITIDGMKIEPNVLAKVAQEVGPQMIRALCAFTFQLEKNLDDILAKKSNPFFPLRFLQEIKYLVKLMMNTNEKLFNDFLYLLNFVLEICLSVQNKDSLIFDMAVDISSAIVPFCHTLKAKCDELKPVISFISKVFLDCKAQDQLFVDFCNALCTNEAIFPDSFTNEAYVDLIHGIEKALLRISSKKPDTNQFAIGLSFLKTIGNTLPHQKQKFAIVPSILRFIEWTTKITSLPPFEVPEFHEKSLIDEKSTIDHVFEFTSLDLFDESSIDEKTIEIHAVTPTYFELSPIFVSIIKELTQICNHDDVILKGVINEFPKKGIVYIYLATAIFSECKPERVSICMQQSGSWKLYCCNQVINEETLMETFKNKYLINLKDLLLNYLAKAQTAEVPTVLSKLLDINHPIIVFKIVQLFNMLSTEPFLTRCMQSPAFDAMMRIYQTYRTYLINNKDENEDTIYMKKCKSAILKFVLAFSNVPESSLFIIANGRRIEFILSLLFENKSFNTGMDIIGRALQHNKIGLLMRHINSLIKTGFDHLELNEWRNLYSLLFDCIANAVSSNRINIVKKFIGSGSIAVYSKVPIAFENVENSREHVLTFLNKILQLFSTLGSNSYLMIKELSNPQWGFVNNMVQAIRFVDVTKETIDLLTRFTTIGNTLWITTGIELLFVAAESESVRDSTLKMLVGFVDDNDIANRYQCYEANALTYLLKFIEKTSNDIALEMFSLVSSTYFRMNELSLTLRLLSNSTEQYAIPLLQILIKNNDEMTSNLTKSFFHLTTQNTFTINSFHCPPNFLLTTNVYFPEEMKNKTPLFTMKSNKQKLTFVIIGNKFFLEIHNKNTDNSFQLYTGLKPRQWIKLSLDIQPSKASLYIGTKLETASVIPSKFKFTDPITFAINNIKCDIEYIKIISKEYSFFMDFNAKCVNNGFCVNTVNNSPVKEACFDGLAVPYTVSFIDSIITCGGPRIFLPLFEKVCSKEFLNHLLTLINGVVQKNEELFSDSQFFRALAHILLNTDINFISNEVIDLLYTIYKSFTLEDIKIEMLQHIFYNFSIWKRLSKESQLVVYTNLFTNILQVDPSLFSNTIHFDELLLKFELMYCDEEGKGDVIRKTTDILLQISQNVFSKRDAQILIGSLMQNPSNEICLSTINLAMKLIGQNTKELIDYLKEIGFLKPFLSNLISPYEITRIISFGSAYYIQSLFNLSEMSIEMIDSIRLLNSDNTTDLSMINLMTFMTKSIKYNEFPRITESFDFDTIKVIEYPQFLPLFCQLITICTQDMQIKCIQYIRRSYIKLEESRKLIKNCDFWVLWLLFLSNIEDNTPEWDKIISSILNDQENIQDAMDEIFFIGEISGVPMSKMLHAALYERFIAKPSIELANSILTFVLYKSTAVNGEQVKDNNIAEFCKTIMNRKRRQVKIEFNKKFDGVCLKYAMPTTRFLIQKGFEYLSKPSEFRDINFTLVCYMIEQIGYLSKVGAKGLLHSLLPLFEKIDNKPEYGKGLIILLNFFGNQEQERDEIITILKKVDSSYSTMSLSDIAKRSSSIKNLFVSGLSKASASVESKTDQKMKNINEKLNQALARSYRDDSDIVVDVRSEFSREVYEISQDIERSLRKNHKFLKTILKYLNLQNGGPWFSIPEEPHYKFDNMLDAIGRRSKLVLNRKFKNYLENTWAQSGNDEETDNSKKVKKLNLSSSEQVESPNVYSITLECQMVTVLNNFKGTMYVSKSSIYFEAKETTDAFGDLIDKTSKLIEIPNDQIKFILKRRYLCLDFGIELFTIFNRSFYFVFSSVAQRTKFFKEIENIKPSNLLFVQTGDPAKIYKDLNLGKRWSSGEMTNYEYLWWLNILGNRSIHDISQYPIFPWILQDYKSKSICLSKASYYRDLSKPVGALNEERLTNLRFLFNETKGTPFACLYRFHYSAPAYVILFLLRKEPFTTLHIQLQNDHFDHPNRLFFSVSAAWDSITSTNSDFRELIPEFFATPEFLINSDNYDLGTRFDFVQMARSMSYGAPNELNQQVIKNEPDEQLSSLIAHDDTNIESDEEFTSLLNPDAIADESLAEADPADIADGSEKEIEEIPAEKISNNLRNNSPGIAQSPSISNFVGLKIIKTKKGQMIRRDFKVDDVELPPWASSAAAFTAINRLALESKITSANLHKWIDLIFGVKQCSEEADNVFHPFSYPDAAEKEPDMLQTIQQHAANFGVSPNQLFSTPHKPREFIPQQHSLQDVNDQQFLMFSDVTQFGQNENMIKLATSANTVSGMFEDGTFRTYSFGEKNHLVLSKSSQVEITSQLTPMRAFITKSNQIVFSPPWSQSFNAIDTKSGKKWTPSDPHSAAIKTISCDGDIVVTGAGDSSLFVWDVQKKKKITTIVAHTDPITAVSVSSELELVVSCDQRGTMVFSSMRTGNFIRKIKLEESPKNILISSLGFVVLIFDCVDDDSHSSKIQLLDINGRQLKEVILEGKTTSSIIMTNQDLSSFFVVAQETKLVYILRIYDFTTISMGPVTGFVKDMDYSMDDLSLYFLLEDNSLLVSKFNV</sequence>
<dbReference type="PROSITE" id="PS00678">
    <property type="entry name" value="WD_REPEATS_1"/>
    <property type="match status" value="1"/>
</dbReference>
<dbReference type="Gene3D" id="2.130.10.10">
    <property type="entry name" value="YVTN repeat-like/Quinoprotein amine dehydrogenase"/>
    <property type="match status" value="1"/>
</dbReference>
<keyword evidence="1 3" id="KW-0853">WD repeat</keyword>
<dbReference type="SUPFAM" id="SSF81837">
    <property type="entry name" value="BEACH domain"/>
    <property type="match status" value="2"/>
</dbReference>
<dbReference type="Gene3D" id="1.10.1540.10">
    <property type="entry name" value="BEACH domain"/>
    <property type="match status" value="2"/>
</dbReference>
<evidence type="ECO:0000313" key="7">
    <source>
        <dbReference type="Proteomes" id="UP000179807"/>
    </source>
</evidence>
<dbReference type="InterPro" id="IPR015943">
    <property type="entry name" value="WD40/YVTN_repeat-like_dom_sf"/>
</dbReference>
<dbReference type="OrthoDB" id="10591430at2759"/>
<dbReference type="PANTHER" id="PTHR13743">
    <property type="entry name" value="BEIGE/BEACH-RELATED"/>
    <property type="match status" value="1"/>
</dbReference>
<dbReference type="SUPFAM" id="SSF50729">
    <property type="entry name" value="PH domain-like"/>
    <property type="match status" value="1"/>
</dbReference>
<dbReference type="InterPro" id="IPR011993">
    <property type="entry name" value="PH-like_dom_sf"/>
</dbReference>
<dbReference type="InterPro" id="IPR001680">
    <property type="entry name" value="WD40_rpt"/>
</dbReference>
<name>A0A1J4L0U1_9EUKA</name>
<evidence type="ECO:0000256" key="2">
    <source>
        <dbReference type="ARBA" id="ARBA00022737"/>
    </source>
</evidence>
<dbReference type="PROSITE" id="PS50082">
    <property type="entry name" value="WD_REPEATS_2"/>
    <property type="match status" value="1"/>
</dbReference>
<proteinExistence type="predicted"/>
<keyword evidence="2" id="KW-0677">Repeat</keyword>
<dbReference type="Proteomes" id="UP000179807">
    <property type="component" value="Unassembled WGS sequence"/>
</dbReference>
<dbReference type="InterPro" id="IPR000409">
    <property type="entry name" value="BEACH_dom"/>
</dbReference>
<evidence type="ECO:0000259" key="4">
    <source>
        <dbReference type="PROSITE" id="PS50197"/>
    </source>
</evidence>
<dbReference type="InterPro" id="IPR023362">
    <property type="entry name" value="PH-BEACH_dom"/>
</dbReference>
<reference evidence="6" key="1">
    <citation type="submission" date="2016-10" db="EMBL/GenBank/DDBJ databases">
        <authorList>
            <person name="Benchimol M."/>
            <person name="Almeida L.G."/>
            <person name="Vasconcelos A.T."/>
            <person name="Perreira-Neves A."/>
            <person name="Rosa I.A."/>
            <person name="Tasca T."/>
            <person name="Bogo M.R."/>
            <person name="de Souza W."/>
        </authorList>
    </citation>
    <scope>NUCLEOTIDE SEQUENCE [LARGE SCALE GENOMIC DNA]</scope>
    <source>
        <strain evidence="6">K</strain>
    </source>
</reference>
<accession>A0A1J4L0U1</accession>
<dbReference type="GeneID" id="94831542"/>
<dbReference type="InterPro" id="IPR050865">
    <property type="entry name" value="BEACH_Domain"/>
</dbReference>
<dbReference type="Pfam" id="PF02138">
    <property type="entry name" value="Beach"/>
    <property type="match status" value="2"/>
</dbReference>
<evidence type="ECO:0008006" key="8">
    <source>
        <dbReference type="Google" id="ProtNLM"/>
    </source>
</evidence>
<dbReference type="PROSITE" id="PS51783">
    <property type="entry name" value="PH_BEACH"/>
    <property type="match status" value="1"/>
</dbReference>
<evidence type="ECO:0000256" key="1">
    <source>
        <dbReference type="ARBA" id="ARBA00022574"/>
    </source>
</evidence>
<dbReference type="InterPro" id="IPR036372">
    <property type="entry name" value="BEACH_dom_sf"/>
</dbReference>
<feature type="domain" description="BEACH-type PH" evidence="5">
    <location>
        <begin position="1828"/>
        <end position="1931"/>
    </location>
</feature>
<dbReference type="Pfam" id="PF14844">
    <property type="entry name" value="PH_BEACH"/>
    <property type="match status" value="1"/>
</dbReference>
<dbReference type="SMART" id="SM01026">
    <property type="entry name" value="Beach"/>
    <property type="match status" value="1"/>
</dbReference>
<protein>
    <recommendedName>
        <fullName evidence="8">Beige/BEACH domain containing protein</fullName>
    </recommendedName>
</protein>
<dbReference type="CDD" id="cd06071">
    <property type="entry name" value="Beach"/>
    <property type="match status" value="1"/>
</dbReference>
<dbReference type="PANTHER" id="PTHR13743:SF112">
    <property type="entry name" value="BEACH DOMAIN-CONTAINING PROTEIN"/>
    <property type="match status" value="1"/>
</dbReference>
<dbReference type="PROSITE" id="PS50197">
    <property type="entry name" value="BEACH"/>
    <property type="match status" value="1"/>
</dbReference>
<comment type="caution">
    <text evidence="6">The sequence shown here is derived from an EMBL/GenBank/DDBJ whole genome shotgun (WGS) entry which is preliminary data.</text>
</comment>
<dbReference type="InterPro" id="IPR019775">
    <property type="entry name" value="WD40_repeat_CS"/>
</dbReference>
<evidence type="ECO:0000256" key="3">
    <source>
        <dbReference type="PROSITE-ProRule" id="PRU00221"/>
    </source>
</evidence>
<organism evidence="6 7">
    <name type="scientific">Tritrichomonas foetus</name>
    <dbReference type="NCBI Taxonomy" id="1144522"/>
    <lineage>
        <taxon>Eukaryota</taxon>
        <taxon>Metamonada</taxon>
        <taxon>Parabasalia</taxon>
        <taxon>Tritrichomonadida</taxon>
        <taxon>Tritrichomonadidae</taxon>
        <taxon>Tritrichomonas</taxon>
    </lineage>
</organism>
<dbReference type="Gene3D" id="2.30.29.30">
    <property type="entry name" value="Pleckstrin-homology domain (PH domain)/Phosphotyrosine-binding domain (PTB)"/>
    <property type="match status" value="1"/>
</dbReference>
<keyword evidence="7" id="KW-1185">Reference proteome</keyword>
<dbReference type="VEuPathDB" id="TrichDB:TRFO_12769"/>
<dbReference type="InterPro" id="IPR036322">
    <property type="entry name" value="WD40_repeat_dom_sf"/>
</dbReference>
<feature type="repeat" description="WD" evidence="3">
    <location>
        <begin position="2458"/>
        <end position="2497"/>
    </location>
</feature>
<evidence type="ECO:0000313" key="6">
    <source>
        <dbReference type="EMBL" id="OHT17051.1"/>
    </source>
</evidence>
<dbReference type="EMBL" id="MLAK01000046">
    <property type="protein sequence ID" value="OHT17051.1"/>
    <property type="molecule type" value="Genomic_DNA"/>
</dbReference>
<gene>
    <name evidence="6" type="ORF">TRFO_12769</name>
</gene>
<dbReference type="RefSeq" id="XP_068370187.1">
    <property type="nucleotide sequence ID" value="XM_068496838.1"/>
</dbReference>
<feature type="domain" description="BEACH" evidence="4">
    <location>
        <begin position="1944"/>
        <end position="2345"/>
    </location>
</feature>